<evidence type="ECO:0000256" key="5">
    <source>
        <dbReference type="SAM" id="Phobius"/>
    </source>
</evidence>
<proteinExistence type="predicted"/>
<dbReference type="InterPro" id="IPR006977">
    <property type="entry name" value="Yip1_dom"/>
</dbReference>
<sequence length="193" mass="20432">MEAELLPLARTSLRDPRRAAETIMGLNLGRDVLWTALGLVAVVNTFLLLLVVEVSGPSIPLPGYFDRPLALFILIVGLTVVYVHAMYWAGLAIGGQGTLMDVLALVVWFQVLRAAAQAAVIVLSFLIPPLGALASFAVAIWGIWVFLNFLATALHLPSAWHAVAVLLIAFVGLVLGLGILMALIGGLAQGVMS</sequence>
<feature type="transmembrane region" description="Helical" evidence="5">
    <location>
        <begin position="163"/>
        <end position="188"/>
    </location>
</feature>
<protein>
    <submittedName>
        <fullName evidence="7">YIP1 family protein</fullName>
    </submittedName>
</protein>
<dbReference type="EMBL" id="JAABNT010000008">
    <property type="protein sequence ID" value="NEK23533.1"/>
    <property type="molecule type" value="Genomic_DNA"/>
</dbReference>
<dbReference type="Proteomes" id="UP000468591">
    <property type="component" value="Unassembled WGS sequence"/>
</dbReference>
<keyword evidence="3 5" id="KW-1133">Transmembrane helix</keyword>
<evidence type="ECO:0000256" key="3">
    <source>
        <dbReference type="ARBA" id="ARBA00022989"/>
    </source>
</evidence>
<gene>
    <name evidence="7" type="ORF">GV827_14095</name>
</gene>
<evidence type="ECO:0000256" key="4">
    <source>
        <dbReference type="ARBA" id="ARBA00023136"/>
    </source>
</evidence>
<evidence type="ECO:0000259" key="6">
    <source>
        <dbReference type="Pfam" id="PF04893"/>
    </source>
</evidence>
<keyword evidence="4 5" id="KW-0472">Membrane</keyword>
<evidence type="ECO:0000256" key="2">
    <source>
        <dbReference type="ARBA" id="ARBA00022692"/>
    </source>
</evidence>
<feature type="transmembrane region" description="Helical" evidence="5">
    <location>
        <begin position="32"/>
        <end position="51"/>
    </location>
</feature>
<dbReference type="Pfam" id="PF04893">
    <property type="entry name" value="Yip1"/>
    <property type="match status" value="1"/>
</dbReference>
<keyword evidence="8" id="KW-1185">Reference proteome</keyword>
<keyword evidence="2 5" id="KW-0812">Transmembrane</keyword>
<evidence type="ECO:0000313" key="7">
    <source>
        <dbReference type="EMBL" id="NEK23533.1"/>
    </source>
</evidence>
<name>A0A6P0CGC5_9RHOB</name>
<dbReference type="RefSeq" id="WP_164354454.1">
    <property type="nucleotide sequence ID" value="NZ_JAABNT010000008.1"/>
</dbReference>
<dbReference type="GO" id="GO:0016020">
    <property type="term" value="C:membrane"/>
    <property type="evidence" value="ECO:0007669"/>
    <property type="project" value="UniProtKB-SubCell"/>
</dbReference>
<feature type="transmembrane region" description="Helical" evidence="5">
    <location>
        <begin position="102"/>
        <end position="127"/>
    </location>
</feature>
<feature type="transmembrane region" description="Helical" evidence="5">
    <location>
        <begin position="71"/>
        <end position="90"/>
    </location>
</feature>
<accession>A0A6P0CGC5</accession>
<feature type="transmembrane region" description="Helical" evidence="5">
    <location>
        <begin position="133"/>
        <end position="151"/>
    </location>
</feature>
<evidence type="ECO:0000256" key="1">
    <source>
        <dbReference type="ARBA" id="ARBA00004141"/>
    </source>
</evidence>
<feature type="domain" description="Yip1" evidence="6">
    <location>
        <begin position="12"/>
        <end position="178"/>
    </location>
</feature>
<dbReference type="AlphaFoldDB" id="A0A6P0CGC5"/>
<reference evidence="7 8" key="1">
    <citation type="submission" date="2020-01" db="EMBL/GenBank/DDBJ databases">
        <title>Sulfitobacter sediminilitoris sp. nov., isolated from a tidal flat.</title>
        <authorList>
            <person name="Park S."/>
            <person name="Yoon J.-H."/>
        </authorList>
    </citation>
    <scope>NUCLEOTIDE SEQUENCE [LARGE SCALE GENOMIC DNA]</scope>
    <source>
        <strain evidence="7 8">JBTF-M27</strain>
    </source>
</reference>
<comment type="caution">
    <text evidence="7">The sequence shown here is derived from an EMBL/GenBank/DDBJ whole genome shotgun (WGS) entry which is preliminary data.</text>
</comment>
<comment type="subcellular location">
    <subcellularLocation>
        <location evidence="1">Membrane</location>
        <topology evidence="1">Multi-pass membrane protein</topology>
    </subcellularLocation>
</comment>
<evidence type="ECO:0000313" key="8">
    <source>
        <dbReference type="Proteomes" id="UP000468591"/>
    </source>
</evidence>
<organism evidence="7 8">
    <name type="scientific">Sulfitobacter sediminilitoris</name>
    <dbReference type="NCBI Taxonomy" id="2698830"/>
    <lineage>
        <taxon>Bacteria</taxon>
        <taxon>Pseudomonadati</taxon>
        <taxon>Pseudomonadota</taxon>
        <taxon>Alphaproteobacteria</taxon>
        <taxon>Rhodobacterales</taxon>
        <taxon>Roseobacteraceae</taxon>
        <taxon>Sulfitobacter</taxon>
    </lineage>
</organism>